<evidence type="ECO:0000313" key="2">
    <source>
        <dbReference type="Proteomes" id="UP000000768"/>
    </source>
</evidence>
<dbReference type="AlphaFoldDB" id="A0A1Z5RDM6"/>
<gene>
    <name evidence="1" type="ORF">SORBI_3006G083050</name>
</gene>
<dbReference type="EMBL" id="CM000765">
    <property type="protein sequence ID" value="OQU81601.1"/>
    <property type="molecule type" value="Genomic_DNA"/>
</dbReference>
<keyword evidence="2" id="KW-1185">Reference proteome</keyword>
<proteinExistence type="predicted"/>
<sequence>MFLSQIPNDRKVKKKKSSSEGCMLLFTKWHFAPSHSLIFNLTQIAIKKKTDSNQVALMNNISGSTEYHFFFSRANFLPGHNLIKQAESYRLQS</sequence>
<dbReference type="Gramene" id="OQU81601">
    <property type="protein sequence ID" value="OQU81601"/>
    <property type="gene ID" value="SORBI_3006G083050"/>
</dbReference>
<protein>
    <submittedName>
        <fullName evidence="1">Uncharacterized protein</fullName>
    </submittedName>
</protein>
<reference evidence="1 2" key="1">
    <citation type="journal article" date="2009" name="Nature">
        <title>The Sorghum bicolor genome and the diversification of grasses.</title>
        <authorList>
            <person name="Paterson A.H."/>
            <person name="Bowers J.E."/>
            <person name="Bruggmann R."/>
            <person name="Dubchak I."/>
            <person name="Grimwood J."/>
            <person name="Gundlach H."/>
            <person name="Haberer G."/>
            <person name="Hellsten U."/>
            <person name="Mitros T."/>
            <person name="Poliakov A."/>
            <person name="Schmutz J."/>
            <person name="Spannagl M."/>
            <person name="Tang H."/>
            <person name="Wang X."/>
            <person name="Wicker T."/>
            <person name="Bharti A.K."/>
            <person name="Chapman J."/>
            <person name="Feltus F.A."/>
            <person name="Gowik U."/>
            <person name="Grigoriev I.V."/>
            <person name="Lyons E."/>
            <person name="Maher C.A."/>
            <person name="Martis M."/>
            <person name="Narechania A."/>
            <person name="Otillar R.P."/>
            <person name="Penning B.W."/>
            <person name="Salamov A.A."/>
            <person name="Wang Y."/>
            <person name="Zhang L."/>
            <person name="Carpita N.C."/>
            <person name="Freeling M."/>
            <person name="Gingle A.R."/>
            <person name="Hash C.T."/>
            <person name="Keller B."/>
            <person name="Klein P."/>
            <person name="Kresovich S."/>
            <person name="McCann M.C."/>
            <person name="Ming R."/>
            <person name="Peterson D.G."/>
            <person name="Mehboob-ur-Rahman"/>
            <person name="Ware D."/>
            <person name="Westhoff P."/>
            <person name="Mayer K.F."/>
            <person name="Messing J."/>
            <person name="Rokhsar D.S."/>
        </authorList>
    </citation>
    <scope>NUCLEOTIDE SEQUENCE [LARGE SCALE GENOMIC DNA]</scope>
    <source>
        <strain evidence="2">cv. BTx623</strain>
    </source>
</reference>
<evidence type="ECO:0000313" key="1">
    <source>
        <dbReference type="EMBL" id="OQU81601.1"/>
    </source>
</evidence>
<reference evidence="2" key="2">
    <citation type="journal article" date="2018" name="Plant J.">
        <title>The Sorghum bicolor reference genome: improved assembly, gene annotations, a transcriptome atlas, and signatures of genome organization.</title>
        <authorList>
            <person name="McCormick R.F."/>
            <person name="Truong S.K."/>
            <person name="Sreedasyam A."/>
            <person name="Jenkins J."/>
            <person name="Shu S."/>
            <person name="Sims D."/>
            <person name="Kennedy M."/>
            <person name="Amirebrahimi M."/>
            <person name="Weers B.D."/>
            <person name="McKinley B."/>
            <person name="Mattison A."/>
            <person name="Morishige D.T."/>
            <person name="Grimwood J."/>
            <person name="Schmutz J."/>
            <person name="Mullet J.E."/>
        </authorList>
    </citation>
    <scope>NUCLEOTIDE SEQUENCE [LARGE SCALE GENOMIC DNA]</scope>
    <source>
        <strain evidence="2">cv. BTx623</strain>
    </source>
</reference>
<accession>A0A1Z5RDM6</accession>
<dbReference type="Proteomes" id="UP000000768">
    <property type="component" value="Chromosome 6"/>
</dbReference>
<name>A0A1Z5RDM6_SORBI</name>
<dbReference type="InParanoid" id="A0A1Z5RDM6"/>
<organism evidence="1 2">
    <name type="scientific">Sorghum bicolor</name>
    <name type="common">Sorghum</name>
    <name type="synonym">Sorghum vulgare</name>
    <dbReference type="NCBI Taxonomy" id="4558"/>
    <lineage>
        <taxon>Eukaryota</taxon>
        <taxon>Viridiplantae</taxon>
        <taxon>Streptophyta</taxon>
        <taxon>Embryophyta</taxon>
        <taxon>Tracheophyta</taxon>
        <taxon>Spermatophyta</taxon>
        <taxon>Magnoliopsida</taxon>
        <taxon>Liliopsida</taxon>
        <taxon>Poales</taxon>
        <taxon>Poaceae</taxon>
        <taxon>PACMAD clade</taxon>
        <taxon>Panicoideae</taxon>
        <taxon>Andropogonodae</taxon>
        <taxon>Andropogoneae</taxon>
        <taxon>Sorghinae</taxon>
        <taxon>Sorghum</taxon>
    </lineage>
</organism>